<protein>
    <recommendedName>
        <fullName evidence="2">Cyclodeaminase/cyclohydrolase domain-containing protein</fullName>
    </recommendedName>
</protein>
<gene>
    <name evidence="3" type="ORF">B5808_14680</name>
</gene>
<evidence type="ECO:0000256" key="1">
    <source>
        <dbReference type="SAM" id="MobiDB-lite"/>
    </source>
</evidence>
<dbReference type="InterPro" id="IPR036178">
    <property type="entry name" value="Formintransfe-cycloase-like_sf"/>
</dbReference>
<dbReference type="InterPro" id="IPR007044">
    <property type="entry name" value="Cyclodeamin/CycHdrlase"/>
</dbReference>
<dbReference type="Proteomes" id="UP000192775">
    <property type="component" value="Chromosome"/>
</dbReference>
<organism evidence="3 4">
    <name type="scientific">Cnuibacter physcomitrellae</name>
    <dbReference type="NCBI Taxonomy" id="1619308"/>
    <lineage>
        <taxon>Bacteria</taxon>
        <taxon>Bacillati</taxon>
        <taxon>Actinomycetota</taxon>
        <taxon>Actinomycetes</taxon>
        <taxon>Micrococcales</taxon>
        <taxon>Microbacteriaceae</taxon>
        <taxon>Cnuibacter</taxon>
    </lineage>
</organism>
<dbReference type="Gene3D" id="1.20.120.680">
    <property type="entry name" value="Formiminotetrahydrofolate cyclodeaminase monomer, up-and-down helical bundle"/>
    <property type="match status" value="1"/>
</dbReference>
<evidence type="ECO:0000313" key="3">
    <source>
        <dbReference type="EMBL" id="ARJ06320.1"/>
    </source>
</evidence>
<dbReference type="AlphaFoldDB" id="A0A1X9LWA0"/>
<evidence type="ECO:0000313" key="4">
    <source>
        <dbReference type="Proteomes" id="UP000192775"/>
    </source>
</evidence>
<name>A0A1X9LWA0_9MICO</name>
<dbReference type="EMBL" id="CP020715">
    <property type="protein sequence ID" value="ARJ06320.1"/>
    <property type="molecule type" value="Genomic_DNA"/>
</dbReference>
<dbReference type="KEGG" id="cphy:B5808_14680"/>
<dbReference type="Pfam" id="PF04961">
    <property type="entry name" value="FTCD_C"/>
    <property type="match status" value="1"/>
</dbReference>
<dbReference type="GO" id="GO:0003824">
    <property type="term" value="F:catalytic activity"/>
    <property type="evidence" value="ECO:0007669"/>
    <property type="project" value="InterPro"/>
</dbReference>
<proteinExistence type="predicted"/>
<dbReference type="SUPFAM" id="SSF101262">
    <property type="entry name" value="Methenyltetrahydrofolate cyclohydrolase-like"/>
    <property type="match status" value="1"/>
</dbReference>
<keyword evidence="4" id="KW-1185">Reference proteome</keyword>
<accession>A0A1X9LWA0</accession>
<sequence>MTVASGSPSIRPASSITRTDPPRRRRTSSASHVRPEPGGPIRMTLRPPSRAATAASASPWRTGRASRSASNRSSEAGMVITRPRPLRQAPSSTPGRAARVAEPSTQQLQPTSRVPFSSRVPRRGSDPGARVDPLYYATGTREKGEVDRIDHERMRDAHLTRAGPKAGPPAMRLAQRDSARLDVPMADATVTTRRSPLAEWLDRLAEPVGDPGGGAAAGLMLAVSAALTSMVAGYEGRTAERRASTAAEGSERAERPIPLGVRRAERLRERAVERRHAALEAADADATASRRLGAALRMPSGSDRDAAVREASLAATESSVALGDLVLASLDDLAAIAGASDDVLIADVAVAVAAARAALAGARANAGSDLERHGASPDDVEAQHADLVAALTRFDEGLERLADLEGSLAPRLSPSSG</sequence>
<dbReference type="STRING" id="1619308.B5808_14680"/>
<evidence type="ECO:0000259" key="2">
    <source>
        <dbReference type="Pfam" id="PF04961"/>
    </source>
</evidence>
<feature type="region of interest" description="Disordered" evidence="1">
    <location>
        <begin position="1"/>
        <end position="133"/>
    </location>
</feature>
<reference evidence="3 4" key="1">
    <citation type="submission" date="2017-04" db="EMBL/GenBank/DDBJ databases">
        <authorList>
            <person name="Afonso C.L."/>
            <person name="Miller P.J."/>
            <person name="Scott M.A."/>
            <person name="Spackman E."/>
            <person name="Goraichik I."/>
            <person name="Dimitrov K.M."/>
            <person name="Suarez D.L."/>
            <person name="Swayne D.E."/>
        </authorList>
    </citation>
    <scope>NUCLEOTIDE SEQUENCE [LARGE SCALE GENOMIC DNA]</scope>
    <source>
        <strain evidence="4">XA(T)</strain>
    </source>
</reference>
<feature type="domain" description="Cyclodeaminase/cyclohydrolase" evidence="2">
    <location>
        <begin position="197"/>
        <end position="365"/>
    </location>
</feature>
<feature type="compositionally biased region" description="Low complexity" evidence="1">
    <location>
        <begin position="44"/>
        <end position="76"/>
    </location>
</feature>